<dbReference type="PANTHER" id="PTHR43701:SF5">
    <property type="entry name" value="MEMBRANE TRANSPORTER PROTEIN-RELATED"/>
    <property type="match status" value="1"/>
</dbReference>
<dbReference type="OrthoDB" id="28772at2157"/>
<accession>A0A830GWV6</accession>
<feature type="transmembrane region" description="Helical" evidence="5">
    <location>
        <begin position="75"/>
        <end position="98"/>
    </location>
</feature>
<comment type="similarity">
    <text evidence="5">Belongs to the 4-toluene sulfonate uptake permease (TSUP) (TC 2.A.102) family.</text>
</comment>
<feature type="transmembrane region" description="Helical" evidence="5">
    <location>
        <begin position="204"/>
        <end position="223"/>
    </location>
</feature>
<sequence>MLIWIISITLILCGIAAGLIGALLGLGGATILIPILVIYGIPINYASGVGLFSALATSCTACSRLMRRSLVNQRLAIELSAASTLGAIMGSISCYYVLSHGLEYILHIALSAVMFSSIYLVNSRSSASLVQSLSSRLTSMGIMLMGGLLSGLLGIGGGPINLVALYWSLGLSLSAATATSNFIVGVTAATSGSLYWVFGYVQPFIAFLAVLGTVMGAQAGASLLPKVRGSTLKAILISVFAYLATRMLISGLRLGGVLPISQSYEYVISAIAAVAFVAAMLALGKIK</sequence>
<name>A0A830GWV6_9CREN</name>
<dbReference type="EMBL" id="BMNL01000001">
    <property type="protein sequence ID" value="GGP19916.1"/>
    <property type="molecule type" value="Genomic_DNA"/>
</dbReference>
<dbReference type="RefSeq" id="WP_188595905.1">
    <property type="nucleotide sequence ID" value="NZ_BMNL01000001.1"/>
</dbReference>
<keyword evidence="5" id="KW-1003">Cell membrane</keyword>
<evidence type="ECO:0000256" key="3">
    <source>
        <dbReference type="ARBA" id="ARBA00022989"/>
    </source>
</evidence>
<keyword evidence="3 5" id="KW-1133">Transmembrane helix</keyword>
<dbReference type="Pfam" id="PF01925">
    <property type="entry name" value="TauE"/>
    <property type="match status" value="1"/>
</dbReference>
<feature type="transmembrane region" description="Helical" evidence="5">
    <location>
        <begin position="12"/>
        <end position="39"/>
    </location>
</feature>
<evidence type="ECO:0000256" key="4">
    <source>
        <dbReference type="ARBA" id="ARBA00023136"/>
    </source>
</evidence>
<comment type="subcellular location">
    <subcellularLocation>
        <location evidence="5">Cell membrane</location>
        <topology evidence="5">Multi-pass membrane protein</topology>
    </subcellularLocation>
    <subcellularLocation>
        <location evidence="1">Membrane</location>
        <topology evidence="1">Multi-pass membrane protein</topology>
    </subcellularLocation>
</comment>
<feature type="transmembrane region" description="Helical" evidence="5">
    <location>
        <begin position="45"/>
        <end position="63"/>
    </location>
</feature>
<protein>
    <recommendedName>
        <fullName evidence="5">Probable membrane transporter protein</fullName>
    </recommendedName>
</protein>
<keyword evidence="7" id="KW-1185">Reference proteome</keyword>
<comment type="caution">
    <text evidence="6">The sequence shown here is derived from an EMBL/GenBank/DDBJ whole genome shotgun (WGS) entry which is preliminary data.</text>
</comment>
<evidence type="ECO:0000256" key="1">
    <source>
        <dbReference type="ARBA" id="ARBA00004141"/>
    </source>
</evidence>
<feature type="transmembrane region" description="Helical" evidence="5">
    <location>
        <begin position="266"/>
        <end position="284"/>
    </location>
</feature>
<dbReference type="Proteomes" id="UP000610960">
    <property type="component" value="Unassembled WGS sequence"/>
</dbReference>
<gene>
    <name evidence="6" type="ORF">GCM10007981_05530</name>
</gene>
<organism evidence="6 7">
    <name type="scientific">Thermocladium modestius</name>
    <dbReference type="NCBI Taxonomy" id="62609"/>
    <lineage>
        <taxon>Archaea</taxon>
        <taxon>Thermoproteota</taxon>
        <taxon>Thermoprotei</taxon>
        <taxon>Thermoproteales</taxon>
        <taxon>Thermoproteaceae</taxon>
        <taxon>Thermocladium</taxon>
    </lineage>
</organism>
<reference evidence="6" key="1">
    <citation type="journal article" date="2014" name="Int. J. Syst. Evol. Microbiol.">
        <title>Complete genome sequence of Corynebacterium casei LMG S-19264T (=DSM 44701T), isolated from a smear-ripened cheese.</title>
        <authorList>
            <consortium name="US DOE Joint Genome Institute (JGI-PGF)"/>
            <person name="Walter F."/>
            <person name="Albersmeier A."/>
            <person name="Kalinowski J."/>
            <person name="Ruckert C."/>
        </authorList>
    </citation>
    <scope>NUCLEOTIDE SEQUENCE</scope>
    <source>
        <strain evidence="6">JCM 10088</strain>
    </source>
</reference>
<feature type="transmembrane region" description="Helical" evidence="5">
    <location>
        <begin position="142"/>
        <end position="167"/>
    </location>
</feature>
<evidence type="ECO:0000313" key="6">
    <source>
        <dbReference type="EMBL" id="GGP19916.1"/>
    </source>
</evidence>
<dbReference type="GO" id="GO:0005886">
    <property type="term" value="C:plasma membrane"/>
    <property type="evidence" value="ECO:0007669"/>
    <property type="project" value="UniProtKB-SubCell"/>
</dbReference>
<evidence type="ECO:0000256" key="2">
    <source>
        <dbReference type="ARBA" id="ARBA00022692"/>
    </source>
</evidence>
<dbReference type="AlphaFoldDB" id="A0A830GWV6"/>
<feature type="transmembrane region" description="Helical" evidence="5">
    <location>
        <begin position="235"/>
        <end position="254"/>
    </location>
</feature>
<feature type="transmembrane region" description="Helical" evidence="5">
    <location>
        <begin position="104"/>
        <end position="121"/>
    </location>
</feature>
<keyword evidence="2 5" id="KW-0812">Transmembrane</keyword>
<proteinExistence type="inferred from homology"/>
<dbReference type="InterPro" id="IPR002781">
    <property type="entry name" value="TM_pro_TauE-like"/>
</dbReference>
<reference evidence="6" key="2">
    <citation type="submission" date="2020-09" db="EMBL/GenBank/DDBJ databases">
        <authorList>
            <person name="Sun Q."/>
            <person name="Ohkuma M."/>
        </authorList>
    </citation>
    <scope>NUCLEOTIDE SEQUENCE</scope>
    <source>
        <strain evidence="6">JCM 10088</strain>
    </source>
</reference>
<dbReference type="PANTHER" id="PTHR43701">
    <property type="entry name" value="MEMBRANE TRANSPORTER PROTEIN MJ0441-RELATED"/>
    <property type="match status" value="1"/>
</dbReference>
<dbReference type="InterPro" id="IPR051598">
    <property type="entry name" value="TSUP/Inactive_protease-like"/>
</dbReference>
<evidence type="ECO:0000256" key="5">
    <source>
        <dbReference type="RuleBase" id="RU363041"/>
    </source>
</evidence>
<evidence type="ECO:0000313" key="7">
    <source>
        <dbReference type="Proteomes" id="UP000610960"/>
    </source>
</evidence>
<keyword evidence="4 5" id="KW-0472">Membrane</keyword>